<protein>
    <submittedName>
        <fullName evidence="2">Protoporphyrinogen oxidase</fullName>
    </submittedName>
</protein>
<dbReference type="Gene3D" id="3.90.660.20">
    <property type="entry name" value="Protoporphyrinogen oxidase, mitochondrial, domain 2"/>
    <property type="match status" value="1"/>
</dbReference>
<proteinExistence type="predicted"/>
<reference evidence="3" key="1">
    <citation type="journal article" date="2019" name="Int. J. Syst. Evol. Microbiol.">
        <title>The Global Catalogue of Microorganisms (GCM) 10K type strain sequencing project: providing services to taxonomists for standard genome sequencing and annotation.</title>
        <authorList>
            <consortium name="The Broad Institute Genomics Platform"/>
            <consortium name="The Broad Institute Genome Sequencing Center for Infectious Disease"/>
            <person name="Wu L."/>
            <person name="Ma J."/>
        </authorList>
    </citation>
    <scope>NUCLEOTIDE SEQUENCE [LARGE SCALE GENOMIC DNA]</scope>
    <source>
        <strain evidence="3">JCM 19015</strain>
    </source>
</reference>
<dbReference type="InterPro" id="IPR002937">
    <property type="entry name" value="Amino_oxidase"/>
</dbReference>
<organism evidence="2 3">
    <name type="scientific">Amnibacterium soli</name>
    <dbReference type="NCBI Taxonomy" id="1282736"/>
    <lineage>
        <taxon>Bacteria</taxon>
        <taxon>Bacillati</taxon>
        <taxon>Actinomycetota</taxon>
        <taxon>Actinomycetes</taxon>
        <taxon>Micrococcales</taxon>
        <taxon>Microbacteriaceae</taxon>
        <taxon>Amnibacterium</taxon>
    </lineage>
</organism>
<dbReference type="InterPro" id="IPR050464">
    <property type="entry name" value="Zeta_carotene_desat/Oxidored"/>
</dbReference>
<dbReference type="InterPro" id="IPR036188">
    <property type="entry name" value="FAD/NAD-bd_sf"/>
</dbReference>
<dbReference type="Proteomes" id="UP001500121">
    <property type="component" value="Unassembled WGS sequence"/>
</dbReference>
<dbReference type="PANTHER" id="PTHR42923">
    <property type="entry name" value="PROTOPORPHYRINOGEN OXIDASE"/>
    <property type="match status" value="1"/>
</dbReference>
<dbReference type="PANTHER" id="PTHR42923:SF3">
    <property type="entry name" value="PROTOPORPHYRINOGEN OXIDASE"/>
    <property type="match status" value="1"/>
</dbReference>
<comment type="caution">
    <text evidence="2">The sequence shown here is derived from an EMBL/GenBank/DDBJ whole genome shotgun (WGS) entry which is preliminary data.</text>
</comment>
<dbReference type="Pfam" id="PF01593">
    <property type="entry name" value="Amino_oxidase"/>
    <property type="match status" value="1"/>
</dbReference>
<dbReference type="SUPFAM" id="SSF51905">
    <property type="entry name" value="FAD/NAD(P)-binding domain"/>
    <property type="match status" value="1"/>
</dbReference>
<dbReference type="Gene3D" id="3.50.50.60">
    <property type="entry name" value="FAD/NAD(P)-binding domain"/>
    <property type="match status" value="1"/>
</dbReference>
<accession>A0ABP8Z6T2</accession>
<feature type="domain" description="Amine oxidase" evidence="1">
    <location>
        <begin position="10"/>
        <end position="440"/>
    </location>
</feature>
<evidence type="ECO:0000259" key="1">
    <source>
        <dbReference type="Pfam" id="PF01593"/>
    </source>
</evidence>
<evidence type="ECO:0000313" key="2">
    <source>
        <dbReference type="EMBL" id="GAA4747507.1"/>
    </source>
</evidence>
<dbReference type="Gene3D" id="1.10.3110.10">
    <property type="entry name" value="protoporphyrinogen ix oxidase, domain 3"/>
    <property type="match status" value="1"/>
</dbReference>
<name>A0ABP8Z6T2_9MICO</name>
<sequence>MRAVVIGGGVAGLVAARRLALAGSEVVLLEAGDRVGGRVASVELAGMRVDTGAESFASRGGAVRALIDELGLGGDVQDPSGSAWVALADRTVPLPVGGLLGIPSSPLATDVHRVLDTRGSLRAYADRLLPVVKVGRYERLGPLVRGRMGDRVLERLVAPVVQNVYGADPDEVPVDAIAPGLNAAITQTGTLSGAVLRLRAAAPPGAAAQGIAGGVHRVTDALLELTRGLGVDVRTGDPALGVHPAPFGGLITVTTAREDLKVDRVVLTADGAAALDLLSDAAPDLAALPRPAASRSRAVLLLVEDARLDAAPRGTGVLRAAGRQGVRATAVTHLTAKWPWLGERAGRGRHLVRLAYRGAEEVPDAVAAADASALLGTDGLRIADRTDAVWTDSAPALAPETIAIRRALATTVLPDGLLVAGSWVAGTGLASVVASAEQAARPRAS</sequence>
<evidence type="ECO:0000313" key="3">
    <source>
        <dbReference type="Proteomes" id="UP001500121"/>
    </source>
</evidence>
<dbReference type="EMBL" id="BAABLP010000004">
    <property type="protein sequence ID" value="GAA4747507.1"/>
    <property type="molecule type" value="Genomic_DNA"/>
</dbReference>
<gene>
    <name evidence="2" type="primary">hemG</name>
    <name evidence="2" type="ORF">GCM10025783_19530</name>
</gene>
<keyword evidence="3" id="KW-1185">Reference proteome</keyword>